<keyword evidence="2" id="KW-1133">Transmembrane helix</keyword>
<dbReference type="Proteomes" id="UP000078437">
    <property type="component" value="Chromosome"/>
</dbReference>
<reference evidence="3 4" key="1">
    <citation type="journal article" date="2016" name="Int. J. Syst. Evol. Microbiol.">
        <title>Agromyces aureus sp. nov., isolated from the rhizosphere of Salix caprea L. grown in a heavy-metal-contaminated soil.</title>
        <authorList>
            <person name="Corretto E."/>
            <person name="Antonielli L."/>
            <person name="Sessitsch A."/>
            <person name="Compant S."/>
            <person name="Gorfer M."/>
            <person name="Kuffner M."/>
            <person name="Brader G."/>
        </authorList>
    </citation>
    <scope>NUCLEOTIDE SEQUENCE [LARGE SCALE GENOMIC DNA]</scope>
    <source>
        <strain evidence="3 4">AR33</strain>
    </source>
</reference>
<organism evidence="3 4">
    <name type="scientific">Agromyces aureus</name>
    <dbReference type="NCBI Taxonomy" id="453304"/>
    <lineage>
        <taxon>Bacteria</taxon>
        <taxon>Bacillati</taxon>
        <taxon>Actinomycetota</taxon>
        <taxon>Actinomycetes</taxon>
        <taxon>Micrococcales</taxon>
        <taxon>Microbacteriaceae</taxon>
        <taxon>Agromyces</taxon>
    </lineage>
</organism>
<feature type="region of interest" description="Disordered" evidence="1">
    <location>
        <begin position="56"/>
        <end position="101"/>
    </location>
</feature>
<proteinExistence type="predicted"/>
<keyword evidence="2" id="KW-0472">Membrane</keyword>
<feature type="compositionally biased region" description="Pro residues" evidence="1">
    <location>
        <begin position="59"/>
        <end position="75"/>
    </location>
</feature>
<dbReference type="RefSeq" id="WP_067879479.1">
    <property type="nucleotide sequence ID" value="NZ_CP013979.1"/>
</dbReference>
<protein>
    <submittedName>
        <fullName evidence="3">Uncharacterized protein</fullName>
    </submittedName>
</protein>
<feature type="transmembrane region" description="Helical" evidence="2">
    <location>
        <begin position="558"/>
        <end position="577"/>
    </location>
</feature>
<reference evidence="4" key="2">
    <citation type="submission" date="2016-01" db="EMBL/GenBank/DDBJ databases">
        <title>Complete genome sequence of Agromyces aureus AR33T and comparison with related organisms.</title>
        <authorList>
            <person name="Corretto E."/>
            <person name="Antonielli L."/>
            <person name="Sessitsch A."/>
            <person name="Brader G."/>
        </authorList>
    </citation>
    <scope>NUCLEOTIDE SEQUENCE [LARGE SCALE GENOMIC DNA]</scope>
    <source>
        <strain evidence="4">AR33</strain>
    </source>
</reference>
<evidence type="ECO:0000256" key="2">
    <source>
        <dbReference type="SAM" id="Phobius"/>
    </source>
</evidence>
<dbReference type="KEGG" id="agy:ATC03_16500"/>
<evidence type="ECO:0000313" key="3">
    <source>
        <dbReference type="EMBL" id="ANJ28072.1"/>
    </source>
</evidence>
<name>A0A191WIM9_9MICO</name>
<evidence type="ECO:0000313" key="4">
    <source>
        <dbReference type="Proteomes" id="UP000078437"/>
    </source>
</evidence>
<feature type="transmembrane region" description="Helical" evidence="2">
    <location>
        <begin position="662"/>
        <end position="680"/>
    </location>
</feature>
<feature type="transmembrane region" description="Helical" evidence="2">
    <location>
        <begin position="637"/>
        <end position="656"/>
    </location>
</feature>
<gene>
    <name evidence="3" type="ORF">ATC03_16500</name>
</gene>
<accession>A0A191WIM9</accession>
<dbReference type="EMBL" id="CP013979">
    <property type="protein sequence ID" value="ANJ28072.1"/>
    <property type="molecule type" value="Genomic_DNA"/>
</dbReference>
<keyword evidence="4" id="KW-1185">Reference proteome</keyword>
<evidence type="ECO:0000256" key="1">
    <source>
        <dbReference type="SAM" id="MobiDB-lite"/>
    </source>
</evidence>
<dbReference type="AlphaFoldDB" id="A0A191WIM9"/>
<sequence>MAVRVCEVCGEANEPSARFCRVCDAYLGWDSGAATLDGEPLTGTIPTVVESVEAVEPSPVEPLPVEPAPVEPAPVEPETADIAPAREPGPSAPSSSTHPRVAAAARIETPEAVLETTEATVGPALPATVLLRLTNPSSIVDGYEIEPVAPPQWLSFSHGDVHLMPDQELAVPLELGLREGVLVLAQRVALTLRISSQADPERTAEVALQLTVPPLGPSATLEVRPSLIRLEDHAAGEFTVRLDNRAANFPQTVRLSASDAEGVVRFAFAPDVVTVPAGQVVELPVSFSAPEPEAGRELNRQITVEAGNDAGRAAAPLTLVQRTAAEPVDQPVRVRIEPSSLRIERGTTADFDVLLDHRGGQRQVTLNLVGRDPGRAIGFAFSSEQVVLEPGAVAHVRGRLAAAPPPRGGTLQHAFSVIASDGVHDVEAMGSVELTSPPEPILTAAIRVDPPSQLVVNERQAAFQVSVDNRRGVEPLGVRFEGASEDGTARLGFTPHELVIPPGQVGSTRLVVDAPRPEPSESATRRFRVIATDGVRSIEVDAALTQETSNRRPIASRVLVTIGGLLVIIGALAEWFAGFPPFLPSVDLIGAFVRGQLNLADPFLSEPGMRVLVVLFGALMLLGMIGKHGRMTRACAVFIVLLTVAWLIFLAVVAFVPALGLGLVLVWIGCVLGFVGGVLARPRPET</sequence>
<keyword evidence="2" id="KW-0812">Transmembrane</keyword>
<feature type="transmembrane region" description="Helical" evidence="2">
    <location>
        <begin position="607"/>
        <end position="625"/>
    </location>
</feature>